<dbReference type="Pfam" id="PF00147">
    <property type="entry name" value="Fibrinogen_C"/>
    <property type="match status" value="1"/>
</dbReference>
<feature type="coiled-coil region" evidence="2">
    <location>
        <begin position="71"/>
        <end position="98"/>
    </location>
</feature>
<evidence type="ECO:0000313" key="6">
    <source>
        <dbReference type="EMBL" id="CAK8683757.1"/>
    </source>
</evidence>
<dbReference type="CDD" id="cd00087">
    <property type="entry name" value="FReD"/>
    <property type="match status" value="1"/>
</dbReference>
<evidence type="ECO:0000256" key="2">
    <source>
        <dbReference type="SAM" id="Coils"/>
    </source>
</evidence>
<feature type="region of interest" description="Disordered" evidence="3">
    <location>
        <begin position="37"/>
        <end position="62"/>
    </location>
</feature>
<dbReference type="EMBL" id="CAWYQH010000097">
    <property type="protein sequence ID" value="CAK8683757.1"/>
    <property type="molecule type" value="Genomic_DNA"/>
</dbReference>
<dbReference type="InterPro" id="IPR002181">
    <property type="entry name" value="Fibrinogen_a/b/g_C_dom"/>
</dbReference>
<evidence type="ECO:0000313" key="7">
    <source>
        <dbReference type="Proteomes" id="UP001642483"/>
    </source>
</evidence>
<keyword evidence="1" id="KW-1015">Disulfide bond</keyword>
<organism evidence="6 7">
    <name type="scientific">Clavelina lepadiformis</name>
    <name type="common">Light-bulb sea squirt</name>
    <name type="synonym">Ascidia lepadiformis</name>
    <dbReference type="NCBI Taxonomy" id="159417"/>
    <lineage>
        <taxon>Eukaryota</taxon>
        <taxon>Metazoa</taxon>
        <taxon>Chordata</taxon>
        <taxon>Tunicata</taxon>
        <taxon>Ascidiacea</taxon>
        <taxon>Aplousobranchia</taxon>
        <taxon>Clavelinidae</taxon>
        <taxon>Clavelina</taxon>
    </lineage>
</organism>
<protein>
    <recommendedName>
        <fullName evidence="5">Fibrinogen C-terminal domain-containing protein</fullName>
    </recommendedName>
</protein>
<dbReference type="InterPro" id="IPR014716">
    <property type="entry name" value="Fibrinogen_a/b/g_C_1"/>
</dbReference>
<comment type="caution">
    <text evidence="6">The sequence shown here is derived from an EMBL/GenBank/DDBJ whole genome shotgun (WGS) entry which is preliminary data.</text>
</comment>
<evidence type="ECO:0000256" key="4">
    <source>
        <dbReference type="SAM" id="SignalP"/>
    </source>
</evidence>
<keyword evidence="4" id="KW-0732">Signal</keyword>
<evidence type="ECO:0000256" key="1">
    <source>
        <dbReference type="ARBA" id="ARBA00023157"/>
    </source>
</evidence>
<sequence length="314" mass="35211">MKMTTVAVLFVFSLFTCAIWNSGHGARQVLLTCGGDDEGEKGDPGPPGRRGPTGLQGENGFKGEKGEKGVCEDYDAAIATLQKKVNGLEQQMTQVLQRAVRISGRKNCKDVMNEGKRTSGLYNVSIANEIVEVYCDLVTNSGGWLVIQRRMDGSVDFYRNWTEYQHGFGNKSGEYWLGLDNIFHITNSRPYELRIELEDFESQKRYAKYSTFSIGPEDRLYRLNIGGYSGNAGHDAMNHHNNWPFSTKDNDHSQDGNCAIAAHGGWWYVSCFDSNLNGQYLTGQTSTIRATAWGGPFRGHTYSMKRVEMKIRPR</sequence>
<dbReference type="SUPFAM" id="SSF56496">
    <property type="entry name" value="Fibrinogen C-terminal domain-like"/>
    <property type="match status" value="1"/>
</dbReference>
<accession>A0ABP0FYF0</accession>
<dbReference type="Gene3D" id="3.90.215.10">
    <property type="entry name" value="Gamma Fibrinogen, chain A, domain 1"/>
    <property type="match status" value="1"/>
</dbReference>
<dbReference type="Proteomes" id="UP001642483">
    <property type="component" value="Unassembled WGS sequence"/>
</dbReference>
<dbReference type="InterPro" id="IPR020837">
    <property type="entry name" value="Fibrinogen_CS"/>
</dbReference>
<dbReference type="SMART" id="SM00186">
    <property type="entry name" value="FBG"/>
    <property type="match status" value="1"/>
</dbReference>
<dbReference type="PROSITE" id="PS51406">
    <property type="entry name" value="FIBRINOGEN_C_2"/>
    <property type="match status" value="1"/>
</dbReference>
<dbReference type="PROSITE" id="PS00514">
    <property type="entry name" value="FIBRINOGEN_C_1"/>
    <property type="match status" value="1"/>
</dbReference>
<dbReference type="InterPro" id="IPR050373">
    <property type="entry name" value="Fibrinogen_C-term_domain"/>
</dbReference>
<dbReference type="InterPro" id="IPR036056">
    <property type="entry name" value="Fibrinogen-like_C"/>
</dbReference>
<evidence type="ECO:0000259" key="5">
    <source>
        <dbReference type="PROSITE" id="PS51406"/>
    </source>
</evidence>
<proteinExistence type="predicted"/>
<name>A0ABP0FYF0_CLALP</name>
<dbReference type="Gene3D" id="1.20.5.320">
    <property type="entry name" value="6-Phosphogluconate Dehydrogenase, domain 3"/>
    <property type="match status" value="1"/>
</dbReference>
<gene>
    <name evidence="6" type="ORF">CVLEPA_LOCUS14793</name>
</gene>
<feature type="signal peptide" evidence="4">
    <location>
        <begin position="1"/>
        <end position="18"/>
    </location>
</feature>
<keyword evidence="2" id="KW-0175">Coiled coil</keyword>
<dbReference type="PANTHER" id="PTHR19143:SF327">
    <property type="entry name" value="FI21813P1-RELATED"/>
    <property type="match status" value="1"/>
</dbReference>
<evidence type="ECO:0000256" key="3">
    <source>
        <dbReference type="SAM" id="MobiDB-lite"/>
    </source>
</evidence>
<dbReference type="PANTHER" id="PTHR19143">
    <property type="entry name" value="FIBRINOGEN/TENASCIN/ANGIOPOEITIN"/>
    <property type="match status" value="1"/>
</dbReference>
<keyword evidence="7" id="KW-1185">Reference proteome</keyword>
<feature type="chain" id="PRO_5045037227" description="Fibrinogen C-terminal domain-containing protein" evidence="4">
    <location>
        <begin position="19"/>
        <end position="314"/>
    </location>
</feature>
<feature type="domain" description="Fibrinogen C-terminal" evidence="5">
    <location>
        <begin position="99"/>
        <end position="314"/>
    </location>
</feature>
<reference evidence="6 7" key="1">
    <citation type="submission" date="2024-02" db="EMBL/GenBank/DDBJ databases">
        <authorList>
            <person name="Daric V."/>
            <person name="Darras S."/>
        </authorList>
    </citation>
    <scope>NUCLEOTIDE SEQUENCE [LARGE SCALE GENOMIC DNA]</scope>
</reference>